<dbReference type="Proteomes" id="UP000218418">
    <property type="component" value="Chromosome"/>
</dbReference>
<proteinExistence type="predicted"/>
<reference evidence="1 2" key="1">
    <citation type="submission" date="2017-06" db="EMBL/GenBank/DDBJ databases">
        <title>Genome sequencing of cyanobaciteial culture collection at National Institute for Environmental Studies (NIES).</title>
        <authorList>
            <person name="Hirose Y."/>
            <person name="Shimura Y."/>
            <person name="Fujisawa T."/>
            <person name="Nakamura Y."/>
            <person name="Kawachi M."/>
        </authorList>
    </citation>
    <scope>NUCLEOTIDE SEQUENCE [LARGE SCALE GENOMIC DNA]</scope>
    <source>
        <strain evidence="1 2">NIES-267</strain>
    </source>
</reference>
<evidence type="ECO:0000313" key="2">
    <source>
        <dbReference type="Proteomes" id="UP000218418"/>
    </source>
</evidence>
<dbReference type="EMBL" id="AP018227">
    <property type="protein sequence ID" value="BAY85609.1"/>
    <property type="molecule type" value="Genomic_DNA"/>
</dbReference>
<evidence type="ECO:0000313" key="1">
    <source>
        <dbReference type="EMBL" id="BAY85609.1"/>
    </source>
</evidence>
<dbReference type="Pfam" id="PF00805">
    <property type="entry name" value="Pentapeptide"/>
    <property type="match status" value="1"/>
</dbReference>
<dbReference type="OrthoDB" id="582747at2"/>
<dbReference type="SUPFAM" id="SSF141571">
    <property type="entry name" value="Pentapeptide repeat-like"/>
    <property type="match status" value="1"/>
</dbReference>
<sequence>MTGQELLQLYAAGRKDFIRIQLEPGTNLSGANLNNANLCDANLAEVDFTGANLQGANLQNTDLSFSKLIKVNFRRVRRLG</sequence>
<dbReference type="InterPro" id="IPR051082">
    <property type="entry name" value="Pentapeptide-BTB/POZ_domain"/>
</dbReference>
<dbReference type="AlphaFoldDB" id="A0A1Z4LWJ8"/>
<dbReference type="PANTHER" id="PTHR14136:SF17">
    <property type="entry name" value="BTB_POZ DOMAIN-CONTAINING PROTEIN KCTD9"/>
    <property type="match status" value="1"/>
</dbReference>
<dbReference type="Gene3D" id="2.160.20.80">
    <property type="entry name" value="E3 ubiquitin-protein ligase SopA"/>
    <property type="match status" value="1"/>
</dbReference>
<keyword evidence="2" id="KW-1185">Reference proteome</keyword>
<dbReference type="InterPro" id="IPR001646">
    <property type="entry name" value="5peptide_repeat"/>
</dbReference>
<dbReference type="PANTHER" id="PTHR14136">
    <property type="entry name" value="BTB_POZ DOMAIN-CONTAINING PROTEIN KCTD9"/>
    <property type="match status" value="1"/>
</dbReference>
<gene>
    <name evidence="1" type="ORF">NIES267_51100</name>
</gene>
<name>A0A1Z4LWJ8_9CYAN</name>
<protein>
    <submittedName>
        <fullName evidence="1">Pentapeptide repeat protein</fullName>
    </submittedName>
</protein>
<accession>A0A1Z4LWJ8</accession>
<organism evidence="1 2">
    <name type="scientific">Calothrix parasitica NIES-267</name>
    <dbReference type="NCBI Taxonomy" id="1973488"/>
    <lineage>
        <taxon>Bacteria</taxon>
        <taxon>Bacillati</taxon>
        <taxon>Cyanobacteriota</taxon>
        <taxon>Cyanophyceae</taxon>
        <taxon>Nostocales</taxon>
        <taxon>Calotrichaceae</taxon>
        <taxon>Calothrix</taxon>
    </lineage>
</organism>